<dbReference type="EMBL" id="LT962688">
    <property type="protein sequence ID" value="SOR31565.1"/>
    <property type="molecule type" value="Genomic_DNA"/>
</dbReference>
<dbReference type="Proteomes" id="UP000233769">
    <property type="component" value="Chromosome tk0001"/>
</dbReference>
<dbReference type="Proteomes" id="UP001223720">
    <property type="component" value="Chromosome"/>
</dbReference>
<dbReference type="EMBL" id="CP073633">
    <property type="protein sequence ID" value="WHQ72870.1"/>
    <property type="molecule type" value="Genomic_DNA"/>
</dbReference>
<organism evidence="1 3">
    <name type="scientific">Methylorubrum extorquens</name>
    <name type="common">Methylobacterium dichloromethanicum</name>
    <name type="synonym">Methylobacterium extorquens</name>
    <dbReference type="NCBI Taxonomy" id="408"/>
    <lineage>
        <taxon>Bacteria</taxon>
        <taxon>Pseudomonadati</taxon>
        <taxon>Pseudomonadota</taxon>
        <taxon>Alphaproteobacteria</taxon>
        <taxon>Hyphomicrobiales</taxon>
        <taxon>Methylobacteriaceae</taxon>
        <taxon>Methylorubrum</taxon>
    </lineage>
</organism>
<reference evidence="1" key="2">
    <citation type="submission" date="2017-10" db="EMBL/GenBank/DDBJ databases">
        <authorList>
            <person name="Banno H."/>
            <person name="Chua N.-H."/>
        </authorList>
    </citation>
    <scope>NUCLEOTIDE SEQUENCE [LARGE SCALE GENOMIC DNA]</scope>
    <source>
        <strain evidence="1">TK 0001</strain>
    </source>
</reference>
<evidence type="ECO:0000313" key="1">
    <source>
        <dbReference type="EMBL" id="SOR31565.1"/>
    </source>
</evidence>
<proteinExistence type="predicted"/>
<dbReference type="RefSeq" id="WP_015950104.1">
    <property type="nucleotide sequence ID" value="NZ_BJVP01000020.1"/>
</dbReference>
<evidence type="ECO:0000313" key="3">
    <source>
        <dbReference type="Proteomes" id="UP000233769"/>
    </source>
</evidence>
<protein>
    <submittedName>
        <fullName evidence="1">Uncharacterized protein</fullName>
    </submittedName>
</protein>
<dbReference type="GeneID" id="72992988"/>
<name>A0A1P8QJF0_METEX</name>
<reference evidence="3" key="1">
    <citation type="submission" date="2017-10" db="EMBL/GenBank/DDBJ databases">
        <authorList>
            <person name="Regsiter A."/>
            <person name="William W."/>
        </authorList>
    </citation>
    <scope>NUCLEOTIDE SEQUENCE [LARGE SCALE GENOMIC DNA]</scope>
</reference>
<accession>A0A1P8QJF0</accession>
<gene>
    <name evidence="2" type="ORF">KEC54_06605</name>
    <name evidence="1" type="ORF">TK0001_4980</name>
</gene>
<evidence type="ECO:0000313" key="2">
    <source>
        <dbReference type="EMBL" id="WHQ72870.1"/>
    </source>
</evidence>
<dbReference type="AlphaFoldDB" id="A0A1P8QJF0"/>
<reference evidence="2" key="3">
    <citation type="journal article" date="2022" name="Biotechnol. Bioprocess Eng.">
        <title>Pan-genome Analysis Reveals Comparative Genomic Features of Central Metabolic Pathways in Methylorubrum extorquens.</title>
        <authorList>
            <person name="Lee G.M."/>
            <person name="Scott-Nevros Z.K."/>
            <person name="Lee S.-M."/>
            <person name="Kim D."/>
        </authorList>
    </citation>
    <scope>NUCLEOTIDE SEQUENCE</scope>
    <source>
        <strain evidence="2">ATCC 55366</strain>
    </source>
</reference>
<sequence length="69" mass="7375">MPRRASYRILERPDGRFDIAVTLAGGGTHFREGLSTPAEVQTALAMLRDLMTACGAVLVEAETLSLAAE</sequence>